<dbReference type="Proteomes" id="UP001473302">
    <property type="component" value="Unassembled WGS sequence"/>
</dbReference>
<reference evidence="3 4" key="1">
    <citation type="submission" date="2024-04" db="EMBL/GenBank/DDBJ databases">
        <title>genome sequences of Mucor flavus KT1a and Helicostylum pulchrum KT1b strains isolated from the surface of a dry-aged beef.</title>
        <authorList>
            <person name="Toyotome T."/>
            <person name="Hosono M."/>
            <person name="Torimaru M."/>
            <person name="Fukuda K."/>
            <person name="Mikami N."/>
        </authorList>
    </citation>
    <scope>NUCLEOTIDE SEQUENCE [LARGE SCALE GENOMIC DNA]</scope>
    <source>
        <strain evidence="3 4">KT1a</strain>
    </source>
</reference>
<dbReference type="InterPro" id="IPR027417">
    <property type="entry name" value="P-loop_NTPase"/>
</dbReference>
<dbReference type="InterPro" id="IPR024156">
    <property type="entry name" value="Small_GTPase_ARF"/>
</dbReference>
<keyword evidence="1" id="KW-0547">Nucleotide-binding</keyword>
<keyword evidence="4" id="KW-1185">Reference proteome</keyword>
<evidence type="ECO:0000313" key="4">
    <source>
        <dbReference type="Proteomes" id="UP001473302"/>
    </source>
</evidence>
<dbReference type="InterPro" id="IPR006689">
    <property type="entry name" value="Small_GTPase_ARF/SAR"/>
</dbReference>
<keyword evidence="2" id="KW-0342">GTP-binding</keyword>
<comment type="caution">
    <text evidence="3">The sequence shown here is derived from an EMBL/GenBank/DDBJ whole genome shotgun (WGS) entry which is preliminary data.</text>
</comment>
<dbReference type="PRINTS" id="PR00328">
    <property type="entry name" value="SAR1GTPBP"/>
</dbReference>
<dbReference type="PANTHER" id="PTHR11711">
    <property type="entry name" value="ADP RIBOSYLATION FACTOR-RELATED"/>
    <property type="match status" value="1"/>
</dbReference>
<organism evidence="3 4">
    <name type="scientific">Mucor flavus</name>
    <dbReference type="NCBI Taxonomy" id="439312"/>
    <lineage>
        <taxon>Eukaryota</taxon>
        <taxon>Fungi</taxon>
        <taxon>Fungi incertae sedis</taxon>
        <taxon>Mucoromycota</taxon>
        <taxon>Mucoromycotina</taxon>
        <taxon>Mucoromycetes</taxon>
        <taxon>Mucorales</taxon>
        <taxon>Mucorineae</taxon>
        <taxon>Mucoraceae</taxon>
        <taxon>Mucor</taxon>
    </lineage>
</organism>
<dbReference type="SMART" id="SM00177">
    <property type="entry name" value="ARF"/>
    <property type="match status" value="1"/>
</dbReference>
<accession>A0ABP9Z3P9</accession>
<sequence length="776" mass="87287">MGILFSNLWNRLFSKTQVKLIIVGLDNAGKTTILYKLLMNQVVTTTPTIGSNVEEVQYKNLKFVMWDIGGQESLRSTWKTYYIDTKAVIMVIDSTDINRLNLAQQELHQMMESEQLQNASLLVFANKQDVKGSLGAAKISEALGLSKLKDRQWHIQACSALTGEGLYEGLDWVVLQIAGLSGAFYPTQSNKYAFTITTMQLVYSVLLLLLLWSAVSADILYSVINNAPDSDTAVVINGNVYPLERSKTSSILFQGKAPSNTPYHYATLTRGTRTIQSSEEFTRSGSKNDTLNEFFGRSWNKKPMVSFQRITSITKNFDRQPDNELLHPSGEIATIHVVANQAEIDNMHKNFLEDITVMANVTHISTTSAQSFSDVKFEIGGRSSRRFTKLAYNIKLPKKTELGGYRKLKLRTTTSDPSYMREYLATEMIHAANQPCSRASYIRLFLNDRPIGLFSLLEKYDDLWLQNQFNEDPKSNGVLYEGEGGQKDENRADLSYKGDDATAYANTAYAISEDPAVGTKNDLSDLISFTKFINDQLEFQKTATSDDIARTTVLWEKQLDVEGFLVGIAFEFLQGSWDAYLQNTNNYFLYKSPTQNRFIFISWDFDYVMGSGPVSMKAISVGDYNDYGGVKLRPLMVALMKVPSYRSLFERHLDSIITNLYHPSKSFPVIDSVTSLIQEDVAWDKSLPRVRKGLEFLSLDTILNAGIGGDAGKPLCISYLNAVQFIVRINADVSHKKAIEGKTGHSSLYAIKPWIKEKLENVEKKTGYKKPLIPLF</sequence>
<dbReference type="SMART" id="SM00178">
    <property type="entry name" value="SAR"/>
    <property type="match status" value="1"/>
</dbReference>
<evidence type="ECO:0000256" key="2">
    <source>
        <dbReference type="ARBA" id="ARBA00023134"/>
    </source>
</evidence>
<dbReference type="NCBIfam" id="TIGR00231">
    <property type="entry name" value="small_GTP"/>
    <property type="match status" value="1"/>
</dbReference>
<dbReference type="InterPro" id="IPR005225">
    <property type="entry name" value="Small_GTP-bd"/>
</dbReference>
<dbReference type="SMART" id="SM00175">
    <property type="entry name" value="RAB"/>
    <property type="match status" value="1"/>
</dbReference>
<dbReference type="CDD" id="cd04153">
    <property type="entry name" value="Arl5_Arl8"/>
    <property type="match status" value="1"/>
</dbReference>
<evidence type="ECO:0000313" key="3">
    <source>
        <dbReference type="EMBL" id="GAA5813745.1"/>
    </source>
</evidence>
<evidence type="ECO:0000256" key="1">
    <source>
        <dbReference type="ARBA" id="ARBA00022741"/>
    </source>
</evidence>
<dbReference type="InterPro" id="IPR014867">
    <property type="entry name" value="Spore_coat_CotH_CotH2/3/7"/>
</dbReference>
<protein>
    <submittedName>
        <fullName evidence="3">Uncharacterized protein</fullName>
    </submittedName>
</protein>
<name>A0ABP9Z3P9_9FUNG</name>
<dbReference type="Gene3D" id="3.40.50.300">
    <property type="entry name" value="P-loop containing nucleotide triphosphate hydrolases"/>
    <property type="match status" value="1"/>
</dbReference>
<dbReference type="PROSITE" id="PS51417">
    <property type="entry name" value="ARF"/>
    <property type="match status" value="1"/>
</dbReference>
<dbReference type="Pfam" id="PF08757">
    <property type="entry name" value="CotH"/>
    <property type="match status" value="1"/>
</dbReference>
<gene>
    <name evidence="3" type="ORF">MFLAVUS_007232</name>
</gene>
<dbReference type="SUPFAM" id="SSF52540">
    <property type="entry name" value="P-loop containing nucleoside triphosphate hydrolases"/>
    <property type="match status" value="1"/>
</dbReference>
<proteinExistence type="predicted"/>
<dbReference type="EMBL" id="BAABUK010000018">
    <property type="protein sequence ID" value="GAA5813745.1"/>
    <property type="molecule type" value="Genomic_DNA"/>
</dbReference>
<dbReference type="Pfam" id="PF00025">
    <property type="entry name" value="Arf"/>
    <property type="match status" value="1"/>
</dbReference>